<sequence length="11" mass="1098">MLPPLAVTSGL</sequence>
<evidence type="ECO:0000313" key="1">
    <source>
        <dbReference type="EMBL" id="JAH48587.1"/>
    </source>
</evidence>
<reference evidence="1" key="1">
    <citation type="submission" date="2014-11" db="EMBL/GenBank/DDBJ databases">
        <authorList>
            <person name="Amaro Gonzalez C."/>
        </authorList>
    </citation>
    <scope>NUCLEOTIDE SEQUENCE</scope>
</reference>
<name>A0A0E9T560_ANGAN</name>
<protein>
    <submittedName>
        <fullName evidence="1">Uncharacterized protein</fullName>
    </submittedName>
</protein>
<organism evidence="1">
    <name type="scientific">Anguilla anguilla</name>
    <name type="common">European freshwater eel</name>
    <name type="synonym">Muraena anguilla</name>
    <dbReference type="NCBI Taxonomy" id="7936"/>
    <lineage>
        <taxon>Eukaryota</taxon>
        <taxon>Metazoa</taxon>
        <taxon>Chordata</taxon>
        <taxon>Craniata</taxon>
        <taxon>Vertebrata</taxon>
        <taxon>Euteleostomi</taxon>
        <taxon>Actinopterygii</taxon>
        <taxon>Neopterygii</taxon>
        <taxon>Teleostei</taxon>
        <taxon>Anguilliformes</taxon>
        <taxon>Anguillidae</taxon>
        <taxon>Anguilla</taxon>
    </lineage>
</organism>
<reference evidence="1" key="2">
    <citation type="journal article" date="2015" name="Fish Shellfish Immunol.">
        <title>Early steps in the European eel (Anguilla anguilla)-Vibrio vulnificus interaction in the gills: Role of the RtxA13 toxin.</title>
        <authorList>
            <person name="Callol A."/>
            <person name="Pajuelo D."/>
            <person name="Ebbesson L."/>
            <person name="Teles M."/>
            <person name="MacKenzie S."/>
            <person name="Amaro C."/>
        </authorList>
    </citation>
    <scope>NUCLEOTIDE SEQUENCE</scope>
</reference>
<accession>A0A0E9T560</accession>
<proteinExistence type="predicted"/>
<dbReference type="EMBL" id="GBXM01059990">
    <property type="protein sequence ID" value="JAH48587.1"/>
    <property type="molecule type" value="Transcribed_RNA"/>
</dbReference>